<comment type="similarity">
    <text evidence="1">Belongs to the peptidase M16 family.</text>
</comment>
<dbReference type="EMBL" id="PYSV01000005">
    <property type="protein sequence ID" value="PTA68533.1"/>
    <property type="molecule type" value="Genomic_DNA"/>
</dbReference>
<dbReference type="Gene3D" id="3.30.830.10">
    <property type="entry name" value="Metalloenzyme, LuxS/M16 peptidase-like"/>
    <property type="match status" value="2"/>
</dbReference>
<sequence length="415" mass="46505">MELYTTGYLDNGLGFLIAPRPGAHLVHLAAYLDHGVKDEHEAENGISHLLEHLLFNPNNLTGTQGKQWEALAKSGARMEAWTGKEHTRLGLSCLPRDLPRVMAFVADVLRNPKVTKQALEHERKIVLDEIHRKRHRPEFLWTLVEEALYAPPYGMSILGSPEIVSGLNLKQMKQRALDACTPERTRLVIAGKVDSAAVRLIEEHFEDWYAAPLHHEYRPVEIVPRLIGVPSRSERVTLYLSFPGPALGDPDRPATEVFAALLGGGLRSRMFQRLREELGLVYAAQGGSSHWRRSGYLFMAMDLARDRVNEAFGQLSALMRELQTHPPDHDETDETRESFALRALQESEGPGLATKLAQHWLNDEVYFPTRAARMYRQVSAQDVQAAAGYLSTQQMALVGIGMNDTELAELLEVVA</sequence>
<feature type="domain" description="Peptidase M16 N-terminal" evidence="2">
    <location>
        <begin position="21"/>
        <end position="155"/>
    </location>
</feature>
<dbReference type="InterPro" id="IPR007863">
    <property type="entry name" value="Peptidase_M16_C"/>
</dbReference>
<dbReference type="RefSeq" id="WP_107137407.1">
    <property type="nucleotide sequence ID" value="NZ_PYSV01000005.1"/>
</dbReference>
<evidence type="ECO:0000256" key="1">
    <source>
        <dbReference type="ARBA" id="ARBA00007261"/>
    </source>
</evidence>
<dbReference type="OrthoDB" id="9811314at2"/>
<gene>
    <name evidence="4" type="ORF">C8263_06975</name>
</gene>
<comment type="caution">
    <text evidence="4">The sequence shown here is derived from an EMBL/GenBank/DDBJ whole genome shotgun (WGS) entry which is preliminary data.</text>
</comment>
<dbReference type="InterPro" id="IPR050361">
    <property type="entry name" value="MPP/UQCRC_Complex"/>
</dbReference>
<dbReference type="PANTHER" id="PTHR11851:SF49">
    <property type="entry name" value="MITOCHONDRIAL-PROCESSING PEPTIDASE SUBUNIT ALPHA"/>
    <property type="match status" value="1"/>
</dbReference>
<accession>A0A2T3W9V1</accession>
<dbReference type="SUPFAM" id="SSF63411">
    <property type="entry name" value="LuxS/MPP-like metallohydrolase"/>
    <property type="match status" value="2"/>
</dbReference>
<protein>
    <recommendedName>
        <fullName evidence="6">Peptidase M16</fullName>
    </recommendedName>
</protein>
<dbReference type="GO" id="GO:0046872">
    <property type="term" value="F:metal ion binding"/>
    <property type="evidence" value="ECO:0007669"/>
    <property type="project" value="InterPro"/>
</dbReference>
<reference evidence="4 5" key="1">
    <citation type="submission" date="2018-03" db="EMBL/GenBank/DDBJ databases">
        <title>Draft genome of Deinococcus sp. OD32.</title>
        <authorList>
            <person name="Wang X.-P."/>
            <person name="Du Z.-J."/>
        </authorList>
    </citation>
    <scope>NUCLEOTIDE SEQUENCE [LARGE SCALE GENOMIC DNA]</scope>
    <source>
        <strain evidence="4 5">OD32</strain>
    </source>
</reference>
<dbReference type="InterPro" id="IPR011249">
    <property type="entry name" value="Metalloenz_LuxS/M16"/>
</dbReference>
<evidence type="ECO:0000313" key="4">
    <source>
        <dbReference type="EMBL" id="PTA68533.1"/>
    </source>
</evidence>
<evidence type="ECO:0000259" key="3">
    <source>
        <dbReference type="Pfam" id="PF05193"/>
    </source>
</evidence>
<name>A0A2T3W9V1_9DEIO</name>
<dbReference type="AlphaFoldDB" id="A0A2T3W9V1"/>
<dbReference type="InterPro" id="IPR011765">
    <property type="entry name" value="Pept_M16_N"/>
</dbReference>
<proteinExistence type="inferred from homology"/>
<dbReference type="Proteomes" id="UP000240317">
    <property type="component" value="Unassembled WGS sequence"/>
</dbReference>
<evidence type="ECO:0000313" key="5">
    <source>
        <dbReference type="Proteomes" id="UP000240317"/>
    </source>
</evidence>
<organism evidence="4 5">
    <name type="scientific">Deinococcus arcticus</name>
    <dbReference type="NCBI Taxonomy" id="2136176"/>
    <lineage>
        <taxon>Bacteria</taxon>
        <taxon>Thermotogati</taxon>
        <taxon>Deinococcota</taxon>
        <taxon>Deinococci</taxon>
        <taxon>Deinococcales</taxon>
        <taxon>Deinococcaceae</taxon>
        <taxon>Deinococcus</taxon>
    </lineage>
</organism>
<dbReference type="Pfam" id="PF00675">
    <property type="entry name" value="Peptidase_M16"/>
    <property type="match status" value="1"/>
</dbReference>
<keyword evidence="5" id="KW-1185">Reference proteome</keyword>
<evidence type="ECO:0008006" key="6">
    <source>
        <dbReference type="Google" id="ProtNLM"/>
    </source>
</evidence>
<dbReference type="Pfam" id="PF05193">
    <property type="entry name" value="Peptidase_M16_C"/>
    <property type="match status" value="1"/>
</dbReference>
<feature type="domain" description="Peptidase M16 C-terminal" evidence="3">
    <location>
        <begin position="177"/>
        <end position="337"/>
    </location>
</feature>
<evidence type="ECO:0000259" key="2">
    <source>
        <dbReference type="Pfam" id="PF00675"/>
    </source>
</evidence>
<dbReference type="PANTHER" id="PTHR11851">
    <property type="entry name" value="METALLOPROTEASE"/>
    <property type="match status" value="1"/>
</dbReference>